<evidence type="ECO:0000313" key="4">
    <source>
        <dbReference type="RefSeq" id="WP_028309933.1"/>
    </source>
</evidence>
<reference evidence="4" key="1">
    <citation type="submission" date="2025-08" db="UniProtKB">
        <authorList>
            <consortium name="RefSeq"/>
        </authorList>
    </citation>
    <scope>IDENTIFICATION</scope>
</reference>
<dbReference type="SMART" id="SM01321">
    <property type="entry name" value="Y1_Tnp"/>
    <property type="match status" value="1"/>
</dbReference>
<dbReference type="InterPro" id="IPR002686">
    <property type="entry name" value="Transposase_17"/>
</dbReference>
<dbReference type="GO" id="GO:0003677">
    <property type="term" value="F:DNA binding"/>
    <property type="evidence" value="ECO:0007669"/>
    <property type="project" value="InterPro"/>
</dbReference>
<dbReference type="OrthoDB" id="9814067at2"/>
<accession>A0A8B6X0Z5</accession>
<feature type="domain" description="Transposase IS200-like" evidence="2">
    <location>
        <begin position="9"/>
        <end position="124"/>
    </location>
</feature>
<feature type="region of interest" description="Disordered" evidence="1">
    <location>
        <begin position="211"/>
        <end position="231"/>
    </location>
</feature>
<dbReference type="RefSeq" id="WP_028309933.1">
    <property type="nucleotide sequence ID" value="NZ_AXWS01000002.1"/>
</dbReference>
<dbReference type="PANTHER" id="PTHR34322">
    <property type="entry name" value="TRANSPOSASE, Y1_TNP DOMAIN-CONTAINING"/>
    <property type="match status" value="1"/>
</dbReference>
<dbReference type="AlphaFoldDB" id="A0A8B6X0Z5"/>
<dbReference type="InterPro" id="IPR036515">
    <property type="entry name" value="Transposase_17_sf"/>
</dbReference>
<keyword evidence="3" id="KW-1185">Reference proteome</keyword>
<dbReference type="GO" id="GO:0004803">
    <property type="term" value="F:transposase activity"/>
    <property type="evidence" value="ECO:0007669"/>
    <property type="project" value="InterPro"/>
</dbReference>
<evidence type="ECO:0000259" key="2">
    <source>
        <dbReference type="SMART" id="SM01321"/>
    </source>
</evidence>
<sequence>MARLPRLYLPGLPQLAQLNGHDGDTVFRDAADYQAFLDALREAARANGFALHAYVLLPDRLFLLGTGAGPDSLARTLQSVGRRYVTSFNLRHRRSGTLWNGRFRSTVVAPDEFLLPAMRFIETHPLRAQLVSDAADWPWSSLRHHLGITADPSITDRAEYWALGNTPFERQAGYRVYVEDCAGADAEHRRIGDSVRGGWLLASPEFAASVGRSTDRRLSPARPGRPRKIGD</sequence>
<dbReference type="PANTHER" id="PTHR34322:SF2">
    <property type="entry name" value="TRANSPOSASE IS200-LIKE DOMAIN-CONTAINING PROTEIN"/>
    <property type="match status" value="1"/>
</dbReference>
<dbReference type="GO" id="GO:0006313">
    <property type="term" value="P:DNA transposition"/>
    <property type="evidence" value="ECO:0007669"/>
    <property type="project" value="InterPro"/>
</dbReference>
<evidence type="ECO:0000313" key="3">
    <source>
        <dbReference type="Proteomes" id="UP000675920"/>
    </source>
</evidence>
<protein>
    <recommendedName>
        <fullName evidence="2">Transposase IS200-like domain-containing protein</fullName>
    </recommendedName>
</protein>
<dbReference type="SUPFAM" id="SSF143422">
    <property type="entry name" value="Transposase IS200-like"/>
    <property type="match status" value="1"/>
</dbReference>
<name>A0A8B6X0Z5_9BURK</name>
<dbReference type="Gene3D" id="3.30.70.1290">
    <property type="entry name" value="Transposase IS200-like"/>
    <property type="match status" value="1"/>
</dbReference>
<dbReference type="Proteomes" id="UP000675920">
    <property type="component" value="Unplaced"/>
</dbReference>
<evidence type="ECO:0000256" key="1">
    <source>
        <dbReference type="SAM" id="MobiDB-lite"/>
    </source>
</evidence>
<organism evidence="3 4">
    <name type="scientific">Derxia gummosa DSM 723</name>
    <dbReference type="NCBI Taxonomy" id="1121388"/>
    <lineage>
        <taxon>Bacteria</taxon>
        <taxon>Pseudomonadati</taxon>
        <taxon>Pseudomonadota</taxon>
        <taxon>Betaproteobacteria</taxon>
        <taxon>Burkholderiales</taxon>
        <taxon>Alcaligenaceae</taxon>
        <taxon>Derxia</taxon>
    </lineage>
</organism>
<proteinExistence type="predicted"/>